<keyword evidence="1" id="KW-0732">Signal</keyword>
<accession>A0A1D7QF63</accession>
<evidence type="ECO:0000313" key="3">
    <source>
        <dbReference type="Proteomes" id="UP000094313"/>
    </source>
</evidence>
<gene>
    <name evidence="2" type="ORF">BFS30_08980</name>
</gene>
<organism evidence="2 3">
    <name type="scientific">Pedobacter steynii</name>
    <dbReference type="NCBI Taxonomy" id="430522"/>
    <lineage>
        <taxon>Bacteria</taxon>
        <taxon>Pseudomonadati</taxon>
        <taxon>Bacteroidota</taxon>
        <taxon>Sphingobacteriia</taxon>
        <taxon>Sphingobacteriales</taxon>
        <taxon>Sphingobacteriaceae</taxon>
        <taxon>Pedobacter</taxon>
    </lineage>
</organism>
<evidence type="ECO:0000313" key="2">
    <source>
        <dbReference type="EMBL" id="AOM77284.1"/>
    </source>
</evidence>
<dbReference type="KEGG" id="psty:BFS30_08980"/>
<dbReference type="OrthoDB" id="1091850at2"/>
<dbReference type="AlphaFoldDB" id="A0A1D7QF63"/>
<sequence length="473" mass="50162">MKKIFHFLLIISLATAATSCKKSDPPLPDNTVGFEADKLGIEAAATETVVKINLSRASSAAIPLTVNLNNAGLSYGLEYTTEPAATNNSLSLTIPAGGTTVSFKVKKVANAVINGTETIDFTISAAGNPIVLGTIVKTQLSFSAITSEGSRLTLKGIAGSEAGSGALNSVFVDLSSNSMVNVKRDSWVLGFASGTDFRVKLNNTNGTSAIKLNAKTDLNAVTATDVVLNDLAIKLGTPESGTEKPFVNIDNVYGDVTKDIIASVSATDAENKVYIVNPAGGSHSSTLSLDNLFKIRVLRKGNGYVLQYAKLKETTFKTLDITKDAANNFVFITFDEVAKTVSVEPSKAKWDFVWTWSVYYGLMGTAPYPYGFSDVVFVNNLGGAQAAQIATSTVAYADYKESNIAGTTFKAERNVIGSDWRSTSPATGVKTDRFYVIKDASGNVYKLRFISMGAGDAGKRGEPVIEYALVKKG</sequence>
<dbReference type="InterPro" id="IPR025921">
    <property type="entry name" value="HmuY"/>
</dbReference>
<feature type="chain" id="PRO_5009098508" description="HmuY protein" evidence="1">
    <location>
        <begin position="17"/>
        <end position="473"/>
    </location>
</feature>
<dbReference type="PROSITE" id="PS51257">
    <property type="entry name" value="PROKAR_LIPOPROTEIN"/>
    <property type="match status" value="1"/>
</dbReference>
<dbReference type="CDD" id="cd12105">
    <property type="entry name" value="HmuY"/>
    <property type="match status" value="1"/>
</dbReference>
<reference evidence="2 3" key="1">
    <citation type="submission" date="2016-08" db="EMBL/GenBank/DDBJ databases">
        <authorList>
            <person name="Seilhamer J.J."/>
        </authorList>
    </citation>
    <scope>NUCLEOTIDE SEQUENCE [LARGE SCALE GENOMIC DNA]</scope>
    <source>
        <strain evidence="2 3">DX4</strain>
    </source>
</reference>
<keyword evidence="3" id="KW-1185">Reference proteome</keyword>
<dbReference type="Pfam" id="PF14064">
    <property type="entry name" value="HmuY"/>
    <property type="match status" value="1"/>
</dbReference>
<evidence type="ECO:0000256" key="1">
    <source>
        <dbReference type="SAM" id="SignalP"/>
    </source>
</evidence>
<feature type="signal peptide" evidence="1">
    <location>
        <begin position="1"/>
        <end position="16"/>
    </location>
</feature>
<dbReference type="RefSeq" id="WP_069378975.1">
    <property type="nucleotide sequence ID" value="NZ_CP017141.1"/>
</dbReference>
<name>A0A1D7QF63_9SPHI</name>
<dbReference type="Proteomes" id="UP000094313">
    <property type="component" value="Chromosome"/>
</dbReference>
<dbReference type="Gene3D" id="2.60.40.2030">
    <property type="match status" value="1"/>
</dbReference>
<evidence type="ECO:0008006" key="4">
    <source>
        <dbReference type="Google" id="ProtNLM"/>
    </source>
</evidence>
<dbReference type="EMBL" id="CP017141">
    <property type="protein sequence ID" value="AOM77284.1"/>
    <property type="molecule type" value="Genomic_DNA"/>
</dbReference>
<protein>
    <recommendedName>
        <fullName evidence="4">HmuY protein</fullName>
    </recommendedName>
</protein>
<dbReference type="InterPro" id="IPR038081">
    <property type="entry name" value="CalX-like_sf"/>
</dbReference>
<proteinExistence type="predicted"/>